<accession>E0U8Z9</accession>
<dbReference type="OrthoDB" id="448312at2"/>
<dbReference type="EMBL" id="CP002198">
    <property type="protein sequence ID" value="ADN16138.1"/>
    <property type="molecule type" value="Genomic_DNA"/>
</dbReference>
<reference evidence="2" key="1">
    <citation type="journal article" date="2011" name="MBio">
        <title>Novel metabolic attributes of the genus Cyanothece, comprising a group of unicellular nitrogen-fixing Cyanobacteria.</title>
        <authorList>
            <person name="Bandyopadhyay A."/>
            <person name="Elvitigala T."/>
            <person name="Welsh E."/>
            <person name="Stockel J."/>
            <person name="Liberton M."/>
            <person name="Min H."/>
            <person name="Sherman L.A."/>
            <person name="Pakrasi H.B."/>
        </authorList>
    </citation>
    <scope>NUCLEOTIDE SEQUENCE [LARGE SCALE GENOMIC DNA]</scope>
    <source>
        <strain evidence="2">PCC 7822</strain>
    </source>
</reference>
<evidence type="ECO:0000313" key="2">
    <source>
        <dbReference type="Proteomes" id="UP000008206"/>
    </source>
</evidence>
<keyword evidence="2" id="KW-1185">Reference proteome</keyword>
<proteinExistence type="predicted"/>
<name>E0U8Z9_GLOV7</name>
<dbReference type="GO" id="GO:0030638">
    <property type="term" value="P:polyketide metabolic process"/>
    <property type="evidence" value="ECO:0007669"/>
    <property type="project" value="InterPro"/>
</dbReference>
<dbReference type="RefSeq" id="WP_013324201.1">
    <property type="nucleotide sequence ID" value="NC_014501.1"/>
</dbReference>
<dbReference type="Gene3D" id="3.10.450.50">
    <property type="match status" value="1"/>
</dbReference>
<dbReference type="STRING" id="497965.Cyan7822_4220"/>
<dbReference type="Pfam" id="PF07366">
    <property type="entry name" value="SnoaL"/>
    <property type="match status" value="1"/>
</dbReference>
<organism evidence="1 2">
    <name type="scientific">Gloeothece verrucosa (strain PCC 7822)</name>
    <name type="common">Cyanothece sp. (strain PCC 7822)</name>
    <dbReference type="NCBI Taxonomy" id="497965"/>
    <lineage>
        <taxon>Bacteria</taxon>
        <taxon>Bacillati</taxon>
        <taxon>Cyanobacteriota</taxon>
        <taxon>Cyanophyceae</taxon>
        <taxon>Oscillatoriophycideae</taxon>
        <taxon>Chroococcales</taxon>
        <taxon>Aphanothecaceae</taxon>
        <taxon>Gloeothece</taxon>
        <taxon>Gloeothece verrucosa</taxon>
    </lineage>
</organism>
<evidence type="ECO:0008006" key="3">
    <source>
        <dbReference type="Google" id="ProtNLM"/>
    </source>
</evidence>
<dbReference type="PANTHER" id="PTHR31723:SF10">
    <property type="entry name" value="PATHOGEN-RELATED PROTEIN"/>
    <property type="match status" value="1"/>
</dbReference>
<dbReference type="eggNOG" id="COG5485">
    <property type="taxonomic scope" value="Bacteria"/>
</dbReference>
<dbReference type="InterPro" id="IPR032710">
    <property type="entry name" value="NTF2-like_dom_sf"/>
</dbReference>
<protein>
    <recommendedName>
        <fullName evidence="3">Pathogenesis related protein-like protein</fullName>
    </recommendedName>
</protein>
<dbReference type="HOGENOM" id="CLU_066755_1_0_3"/>
<dbReference type="SUPFAM" id="SSF54427">
    <property type="entry name" value="NTF2-like"/>
    <property type="match status" value="1"/>
</dbReference>
<dbReference type="InterPro" id="IPR053218">
    <property type="entry name" value="Pathogen-related_defense"/>
</dbReference>
<sequence length="216" mass="24773">MTNTQELPLWVQGREQVLSNDTDVEWRGGQRPDYTQLDQNGDKERKYNHAEGSLNAIAHNLVKTFEMEASHKANPQQWLSIVTDKFRMSSNGGQQYTAEEVYEKGTYNLFLTDTEHYRASEETFDSSYNLFHTAFPKGFHWELIEVVSGPPNVVFKWRHWGTFNGPYKDSQPTGETIEIVGLSIAKVTDDLKIELVEHYFDNSAFLQKLTSGGKKS</sequence>
<dbReference type="KEGG" id="cyj:Cyan7822_4220"/>
<dbReference type="PANTHER" id="PTHR31723">
    <property type="entry name" value="PATHOGENESIS-RELATED FAMILY PROTEIN"/>
    <property type="match status" value="1"/>
</dbReference>
<evidence type="ECO:0000313" key="1">
    <source>
        <dbReference type="EMBL" id="ADN16138.1"/>
    </source>
</evidence>
<dbReference type="Proteomes" id="UP000008206">
    <property type="component" value="Chromosome"/>
</dbReference>
<dbReference type="InterPro" id="IPR009959">
    <property type="entry name" value="Cyclase_SnoaL-like"/>
</dbReference>
<gene>
    <name evidence="1" type="ordered locus">Cyan7822_4220</name>
</gene>
<dbReference type="AlphaFoldDB" id="E0U8Z9"/>